<keyword evidence="2" id="KW-1185">Reference proteome</keyword>
<organism evidence="1 2">
    <name type="scientific">Diversispora eburnea</name>
    <dbReference type="NCBI Taxonomy" id="1213867"/>
    <lineage>
        <taxon>Eukaryota</taxon>
        <taxon>Fungi</taxon>
        <taxon>Fungi incertae sedis</taxon>
        <taxon>Mucoromycota</taxon>
        <taxon>Glomeromycotina</taxon>
        <taxon>Glomeromycetes</taxon>
        <taxon>Diversisporales</taxon>
        <taxon>Diversisporaceae</taxon>
        <taxon>Diversispora</taxon>
    </lineage>
</organism>
<dbReference type="EMBL" id="CAJVPK010000016">
    <property type="protein sequence ID" value="CAG8433511.1"/>
    <property type="molecule type" value="Genomic_DNA"/>
</dbReference>
<name>A0A9N8YMF3_9GLOM</name>
<gene>
    <name evidence="1" type="ORF">DEBURN_LOCUS475</name>
</gene>
<dbReference type="OrthoDB" id="2393268at2759"/>
<proteinExistence type="predicted"/>
<comment type="caution">
    <text evidence="1">The sequence shown here is derived from an EMBL/GenBank/DDBJ whole genome shotgun (WGS) entry which is preliminary data.</text>
</comment>
<evidence type="ECO:0000313" key="1">
    <source>
        <dbReference type="EMBL" id="CAG8433511.1"/>
    </source>
</evidence>
<accession>A0A9N8YMF3</accession>
<protein>
    <submittedName>
        <fullName evidence="1">6283_t:CDS:1</fullName>
    </submittedName>
</protein>
<evidence type="ECO:0000313" key="2">
    <source>
        <dbReference type="Proteomes" id="UP000789706"/>
    </source>
</evidence>
<dbReference type="AlphaFoldDB" id="A0A9N8YMF3"/>
<sequence>MPTNIFNKTLSEDNNDNDVRNKTTYKLIKVFTSINWENREHQQLFFNITNSTNTSTLTPVYCREVIRSKQQNLYWYNAALKKVPRQNSSQSDNGNNSTNESSLPVTIWAIHPAKLKISKVLKLIKRRPKKFKISCTQTGIQSSFEYGREKNEPLGYSGEINVPFDEYCIQRFRWVRYGDGSKWVFIFKNDPRTPLAEFRRTSVENEFKIVFLEDAPPGWNSKTVERSNGPGSPTFPSPSYPSGFTVDSFSPSILSQYSGYSEPTWSKESNKYLSGSISLMSAPMSLMSLSSPLNSTYSTTDDFFYHYDDNSLNTLWQEYVLASTVAIQDEVNSRKNRLRK</sequence>
<reference evidence="1" key="1">
    <citation type="submission" date="2021-06" db="EMBL/GenBank/DDBJ databases">
        <authorList>
            <person name="Kallberg Y."/>
            <person name="Tangrot J."/>
            <person name="Rosling A."/>
        </authorList>
    </citation>
    <scope>NUCLEOTIDE SEQUENCE</scope>
    <source>
        <strain evidence="1">AZ414A</strain>
    </source>
</reference>
<dbReference type="Proteomes" id="UP000789706">
    <property type="component" value="Unassembled WGS sequence"/>
</dbReference>